<dbReference type="Proteomes" id="UP001273166">
    <property type="component" value="Unassembled WGS sequence"/>
</dbReference>
<feature type="transmembrane region" description="Helical" evidence="1">
    <location>
        <begin position="80"/>
        <end position="100"/>
    </location>
</feature>
<dbReference type="AlphaFoldDB" id="A0AAJ0H0L2"/>
<comment type="caution">
    <text evidence="2">The sequence shown here is derived from an EMBL/GenBank/DDBJ whole genome shotgun (WGS) entry which is preliminary data.</text>
</comment>
<dbReference type="GeneID" id="87890259"/>
<feature type="transmembrane region" description="Helical" evidence="1">
    <location>
        <begin position="42"/>
        <end position="60"/>
    </location>
</feature>
<keyword evidence="1" id="KW-0472">Membrane</keyword>
<evidence type="ECO:0000313" key="3">
    <source>
        <dbReference type="Proteomes" id="UP001273166"/>
    </source>
</evidence>
<sequence>MSLLDLMGSSPVQYPGSSSPSSSELYYSASSPLSYRTWVQTGGLWACMHVTPFVYFFSGVGRHAQAHLHPKQRCFHSQRVWCKAGTAFLLVRFFSVFWIRPVGSRGVQVPDGLFGLGWTGLVSTGEIWAGLLTISLRIPITWCSGLGAEGCPSLGYGVLI</sequence>
<evidence type="ECO:0000313" key="2">
    <source>
        <dbReference type="EMBL" id="KAK3309626.1"/>
    </source>
</evidence>
<accession>A0AAJ0H0L2</accession>
<dbReference type="EMBL" id="JAUDZG010000001">
    <property type="protein sequence ID" value="KAK3309626.1"/>
    <property type="molecule type" value="Genomic_DNA"/>
</dbReference>
<evidence type="ECO:0000256" key="1">
    <source>
        <dbReference type="SAM" id="Phobius"/>
    </source>
</evidence>
<proteinExistence type="predicted"/>
<name>A0AAJ0H0L2_9PEZI</name>
<keyword evidence="1" id="KW-1133">Transmembrane helix</keyword>
<gene>
    <name evidence="2" type="ORF">B0T15DRAFT_8969</name>
</gene>
<reference evidence="2" key="2">
    <citation type="submission" date="2023-06" db="EMBL/GenBank/DDBJ databases">
        <authorList>
            <consortium name="Lawrence Berkeley National Laboratory"/>
            <person name="Mondo S.J."/>
            <person name="Hensen N."/>
            <person name="Bonometti L."/>
            <person name="Westerberg I."/>
            <person name="Brannstrom I.O."/>
            <person name="Guillou S."/>
            <person name="Cros-Aarteil S."/>
            <person name="Calhoun S."/>
            <person name="Haridas S."/>
            <person name="Kuo A."/>
            <person name="Pangilinan J."/>
            <person name="Riley R."/>
            <person name="Labutti K."/>
            <person name="Andreopoulos B."/>
            <person name="Lipzen A."/>
            <person name="Chen C."/>
            <person name="Yanf M."/>
            <person name="Daum C."/>
            <person name="Ng V."/>
            <person name="Clum A."/>
            <person name="Steindorff A."/>
            <person name="Ohm R."/>
            <person name="Martin F."/>
            <person name="Silar P."/>
            <person name="Natvig D."/>
            <person name="Lalanne C."/>
            <person name="Gautier V."/>
            <person name="Ament-Velasquez S.L."/>
            <person name="Kruys A."/>
            <person name="Hutchinson M.I."/>
            <person name="Powell A.J."/>
            <person name="Barry K."/>
            <person name="Miller A.N."/>
            <person name="Grigoriev I.V."/>
            <person name="Debuchy R."/>
            <person name="Gladieux P."/>
            <person name="Thoren M.H."/>
            <person name="Johannesson H."/>
        </authorList>
    </citation>
    <scope>NUCLEOTIDE SEQUENCE</scope>
    <source>
        <strain evidence="2">CBS 333.67</strain>
    </source>
</reference>
<organism evidence="2 3">
    <name type="scientific">Chaetomium strumarium</name>
    <dbReference type="NCBI Taxonomy" id="1170767"/>
    <lineage>
        <taxon>Eukaryota</taxon>
        <taxon>Fungi</taxon>
        <taxon>Dikarya</taxon>
        <taxon>Ascomycota</taxon>
        <taxon>Pezizomycotina</taxon>
        <taxon>Sordariomycetes</taxon>
        <taxon>Sordariomycetidae</taxon>
        <taxon>Sordariales</taxon>
        <taxon>Chaetomiaceae</taxon>
        <taxon>Chaetomium</taxon>
    </lineage>
</organism>
<keyword evidence="3" id="KW-1185">Reference proteome</keyword>
<feature type="transmembrane region" description="Helical" evidence="1">
    <location>
        <begin position="112"/>
        <end position="134"/>
    </location>
</feature>
<dbReference type="RefSeq" id="XP_062725406.1">
    <property type="nucleotide sequence ID" value="XM_062871430.1"/>
</dbReference>
<keyword evidence="1" id="KW-0812">Transmembrane</keyword>
<protein>
    <submittedName>
        <fullName evidence="2">Uncharacterized protein</fullName>
    </submittedName>
</protein>
<reference evidence="2" key="1">
    <citation type="journal article" date="2023" name="Mol. Phylogenet. Evol.">
        <title>Genome-scale phylogeny and comparative genomics of the fungal order Sordariales.</title>
        <authorList>
            <person name="Hensen N."/>
            <person name="Bonometti L."/>
            <person name="Westerberg I."/>
            <person name="Brannstrom I.O."/>
            <person name="Guillou S."/>
            <person name="Cros-Aarteil S."/>
            <person name="Calhoun S."/>
            <person name="Haridas S."/>
            <person name="Kuo A."/>
            <person name="Mondo S."/>
            <person name="Pangilinan J."/>
            <person name="Riley R."/>
            <person name="LaButti K."/>
            <person name="Andreopoulos B."/>
            <person name="Lipzen A."/>
            <person name="Chen C."/>
            <person name="Yan M."/>
            <person name="Daum C."/>
            <person name="Ng V."/>
            <person name="Clum A."/>
            <person name="Steindorff A."/>
            <person name="Ohm R.A."/>
            <person name="Martin F."/>
            <person name="Silar P."/>
            <person name="Natvig D.O."/>
            <person name="Lalanne C."/>
            <person name="Gautier V."/>
            <person name="Ament-Velasquez S.L."/>
            <person name="Kruys A."/>
            <person name="Hutchinson M.I."/>
            <person name="Powell A.J."/>
            <person name="Barry K."/>
            <person name="Miller A.N."/>
            <person name="Grigoriev I.V."/>
            <person name="Debuchy R."/>
            <person name="Gladieux P."/>
            <person name="Hiltunen Thoren M."/>
            <person name="Johannesson H."/>
        </authorList>
    </citation>
    <scope>NUCLEOTIDE SEQUENCE</scope>
    <source>
        <strain evidence="2">CBS 333.67</strain>
    </source>
</reference>